<dbReference type="PANTHER" id="PTHR19367:SF18">
    <property type="entry name" value="T CELL RECEPTOR ALPHA VARIABLE 16"/>
    <property type="match status" value="1"/>
</dbReference>
<evidence type="ECO:0000256" key="1">
    <source>
        <dbReference type="ARBA" id="ARBA00022729"/>
    </source>
</evidence>
<keyword evidence="3" id="KW-0675">Receptor</keyword>
<dbReference type="InterPro" id="IPR003599">
    <property type="entry name" value="Ig_sub"/>
</dbReference>
<dbReference type="SUPFAM" id="SSF48726">
    <property type="entry name" value="Immunoglobulin"/>
    <property type="match status" value="1"/>
</dbReference>
<evidence type="ECO:0000259" key="6">
    <source>
        <dbReference type="PROSITE" id="PS50835"/>
    </source>
</evidence>
<dbReference type="PROSITE" id="PS50835">
    <property type="entry name" value="IG_LIKE"/>
    <property type="match status" value="1"/>
</dbReference>
<protein>
    <recommendedName>
        <fullName evidence="6">Ig-like domain-containing protein</fullName>
    </recommendedName>
</protein>
<dbReference type="InterPro" id="IPR013783">
    <property type="entry name" value="Ig-like_fold"/>
</dbReference>
<dbReference type="Ensembl" id="ENSFHET00000032307.1">
    <property type="protein sequence ID" value="ENSFHEP00000013184.1"/>
    <property type="gene ID" value="ENSFHEG00000014678.1"/>
</dbReference>
<dbReference type="GO" id="GO:0002250">
    <property type="term" value="P:adaptive immune response"/>
    <property type="evidence" value="ECO:0007669"/>
    <property type="project" value="UniProtKB-KW"/>
</dbReference>
<evidence type="ECO:0000313" key="8">
    <source>
        <dbReference type="Proteomes" id="UP000265000"/>
    </source>
</evidence>
<dbReference type="PANTHER" id="PTHR19367">
    <property type="entry name" value="T-CELL RECEPTOR ALPHA CHAIN V REGION"/>
    <property type="match status" value="1"/>
</dbReference>
<evidence type="ECO:0000313" key="7">
    <source>
        <dbReference type="Ensembl" id="ENSFHEP00000013184.1"/>
    </source>
</evidence>
<dbReference type="InterPro" id="IPR036179">
    <property type="entry name" value="Ig-like_dom_sf"/>
</dbReference>
<dbReference type="InterPro" id="IPR007110">
    <property type="entry name" value="Ig-like_dom"/>
</dbReference>
<keyword evidence="8" id="KW-1185">Reference proteome</keyword>
<evidence type="ECO:0000256" key="3">
    <source>
        <dbReference type="ARBA" id="ARBA00023170"/>
    </source>
</evidence>
<dbReference type="GeneTree" id="ENSGT00940000177057"/>
<dbReference type="Gene3D" id="2.60.40.10">
    <property type="entry name" value="Immunoglobulins"/>
    <property type="match status" value="1"/>
</dbReference>
<dbReference type="InterPro" id="IPR013106">
    <property type="entry name" value="Ig_V-set"/>
</dbReference>
<proteinExistence type="predicted"/>
<name>A0A3Q2PK86_FUNHE</name>
<sequence length="175" mass="19716">CLWLLPPLLGSANQMEQREQVLSQGRSTSLSCEYTGSIYNIQWYRQQLRSTPEFLLYITEEGLIHPTRSDFSAQIQKTVKRVNLTISSAAVTDSAVYYCALQPTVTGNSRTLYKNLQYSSTSTRETQKSSSMSVSSMFLFVPPPNLLVPRCEFGSLWPSKEEQWSRKTLVISAAG</sequence>
<evidence type="ECO:0000256" key="4">
    <source>
        <dbReference type="ARBA" id="ARBA00023319"/>
    </source>
</evidence>
<reference evidence="7" key="1">
    <citation type="submission" date="2025-08" db="UniProtKB">
        <authorList>
            <consortium name="Ensembl"/>
        </authorList>
    </citation>
    <scope>IDENTIFICATION</scope>
</reference>
<reference evidence="7" key="2">
    <citation type="submission" date="2025-09" db="UniProtKB">
        <authorList>
            <consortium name="Ensembl"/>
        </authorList>
    </citation>
    <scope>IDENTIFICATION</scope>
</reference>
<dbReference type="Proteomes" id="UP000265000">
    <property type="component" value="Unplaced"/>
</dbReference>
<dbReference type="InterPro" id="IPR051287">
    <property type="entry name" value="TCR_variable_region"/>
</dbReference>
<dbReference type="SMART" id="SM00406">
    <property type="entry name" value="IGv"/>
    <property type="match status" value="1"/>
</dbReference>
<accession>A0A3Q2PK86</accession>
<dbReference type="GO" id="GO:0042101">
    <property type="term" value="C:T cell receptor complex"/>
    <property type="evidence" value="ECO:0007669"/>
    <property type="project" value="UniProtKB-KW"/>
</dbReference>
<organism evidence="7 8">
    <name type="scientific">Fundulus heteroclitus</name>
    <name type="common">Killifish</name>
    <name type="synonym">Mummichog</name>
    <dbReference type="NCBI Taxonomy" id="8078"/>
    <lineage>
        <taxon>Eukaryota</taxon>
        <taxon>Metazoa</taxon>
        <taxon>Chordata</taxon>
        <taxon>Craniata</taxon>
        <taxon>Vertebrata</taxon>
        <taxon>Euteleostomi</taxon>
        <taxon>Actinopterygii</taxon>
        <taxon>Neopterygii</taxon>
        <taxon>Teleostei</taxon>
        <taxon>Neoteleostei</taxon>
        <taxon>Acanthomorphata</taxon>
        <taxon>Ovalentaria</taxon>
        <taxon>Atherinomorphae</taxon>
        <taxon>Cyprinodontiformes</taxon>
        <taxon>Fundulidae</taxon>
        <taxon>Fundulus</taxon>
    </lineage>
</organism>
<dbReference type="AlphaFoldDB" id="A0A3Q2PK86"/>
<dbReference type="Pfam" id="PF07686">
    <property type="entry name" value="V-set"/>
    <property type="match status" value="1"/>
</dbReference>
<keyword evidence="2" id="KW-1064">Adaptive immunity</keyword>
<keyword evidence="5" id="KW-1279">T cell receptor</keyword>
<dbReference type="SMART" id="SM00409">
    <property type="entry name" value="IG"/>
    <property type="match status" value="1"/>
</dbReference>
<dbReference type="STRING" id="8078.ENSFHEP00000013184"/>
<evidence type="ECO:0000256" key="2">
    <source>
        <dbReference type="ARBA" id="ARBA00023130"/>
    </source>
</evidence>
<evidence type="ECO:0000256" key="5">
    <source>
        <dbReference type="ARBA" id="ARBA00043266"/>
    </source>
</evidence>
<keyword evidence="1" id="KW-0732">Signal</keyword>
<keyword evidence="5" id="KW-0391">Immunity</keyword>
<keyword evidence="4" id="KW-0393">Immunoglobulin domain</keyword>
<feature type="domain" description="Ig-like" evidence="6">
    <location>
        <begin position="6"/>
        <end position="117"/>
    </location>
</feature>